<feature type="domain" description="Putative zinc-ribbon" evidence="1">
    <location>
        <begin position="136"/>
        <end position="159"/>
    </location>
</feature>
<sequence>MLLELSSGKKELRDEIHVSYFVKNRDRKAPRVAFASVIDITTSGLCMEISLIDSDLFMESGGTPFILTRDIEMQIFCRTHPINISVPGSIKWFKRKKDIGTFEDNGNMCVGVIFAFRSNEERKEVLELVRRFKCDTIRCSECGTTVSAEAALCYNCGARVIQKRAFLRKLIFSLLPQTDA</sequence>
<accession>A0A419F0L8</accession>
<proteinExistence type="predicted"/>
<dbReference type="Pfam" id="PF13248">
    <property type="entry name" value="Zn_ribbon_3"/>
    <property type="match status" value="1"/>
</dbReference>
<evidence type="ECO:0000313" key="3">
    <source>
        <dbReference type="Proteomes" id="UP000285961"/>
    </source>
</evidence>
<evidence type="ECO:0000313" key="2">
    <source>
        <dbReference type="EMBL" id="RJP71240.1"/>
    </source>
</evidence>
<name>A0A419F0L8_9BACT</name>
<gene>
    <name evidence="2" type="ORF">C4532_07965</name>
</gene>
<organism evidence="2 3">
    <name type="scientific">Candidatus Abyssobacteria bacterium SURF_17</name>
    <dbReference type="NCBI Taxonomy" id="2093361"/>
    <lineage>
        <taxon>Bacteria</taxon>
        <taxon>Pseudomonadati</taxon>
        <taxon>Candidatus Hydrogenedentota</taxon>
        <taxon>Candidatus Abyssobacteria</taxon>
    </lineage>
</organism>
<dbReference type="Proteomes" id="UP000285961">
    <property type="component" value="Unassembled WGS sequence"/>
</dbReference>
<dbReference type="InterPro" id="IPR059113">
    <property type="entry name" value="Znf_ribbon"/>
</dbReference>
<evidence type="ECO:0000259" key="1">
    <source>
        <dbReference type="Pfam" id="PF13248"/>
    </source>
</evidence>
<protein>
    <recommendedName>
        <fullName evidence="1">Putative zinc-ribbon domain-containing protein</fullName>
    </recommendedName>
</protein>
<dbReference type="AlphaFoldDB" id="A0A419F0L8"/>
<comment type="caution">
    <text evidence="2">The sequence shown here is derived from an EMBL/GenBank/DDBJ whole genome shotgun (WGS) entry which is preliminary data.</text>
</comment>
<dbReference type="EMBL" id="QZKI01000061">
    <property type="protein sequence ID" value="RJP71240.1"/>
    <property type="molecule type" value="Genomic_DNA"/>
</dbReference>
<reference evidence="2 3" key="1">
    <citation type="journal article" date="2017" name="ISME J.">
        <title>Energy and carbon metabolisms in a deep terrestrial subsurface fluid microbial community.</title>
        <authorList>
            <person name="Momper L."/>
            <person name="Jungbluth S.P."/>
            <person name="Lee M.D."/>
            <person name="Amend J.P."/>
        </authorList>
    </citation>
    <scope>NUCLEOTIDE SEQUENCE [LARGE SCALE GENOMIC DNA]</scope>
    <source>
        <strain evidence="2">SURF_17</strain>
    </source>
</reference>